<organism evidence="7 8">
    <name type="scientific">Scleroderma citrinum Foug A</name>
    <dbReference type="NCBI Taxonomy" id="1036808"/>
    <lineage>
        <taxon>Eukaryota</taxon>
        <taxon>Fungi</taxon>
        <taxon>Dikarya</taxon>
        <taxon>Basidiomycota</taxon>
        <taxon>Agaricomycotina</taxon>
        <taxon>Agaricomycetes</taxon>
        <taxon>Agaricomycetidae</taxon>
        <taxon>Boletales</taxon>
        <taxon>Sclerodermatineae</taxon>
        <taxon>Sclerodermataceae</taxon>
        <taxon>Scleroderma</taxon>
    </lineage>
</organism>
<evidence type="ECO:0000259" key="6">
    <source>
        <dbReference type="Pfam" id="PF01764"/>
    </source>
</evidence>
<dbReference type="SUPFAM" id="SSF53474">
    <property type="entry name" value="alpha/beta-Hydrolases"/>
    <property type="match status" value="1"/>
</dbReference>
<dbReference type="InParanoid" id="A0A0C3DKB7"/>
<accession>A0A0C3DKB7</accession>
<evidence type="ECO:0000313" key="7">
    <source>
        <dbReference type="EMBL" id="KIM56764.1"/>
    </source>
</evidence>
<evidence type="ECO:0000256" key="5">
    <source>
        <dbReference type="SAM" id="SignalP"/>
    </source>
</evidence>
<gene>
    <name evidence="7" type="ORF">SCLCIDRAFT_204691</name>
</gene>
<keyword evidence="5" id="KW-0732">Signal</keyword>
<protein>
    <recommendedName>
        <fullName evidence="6">Fungal lipase-type domain-containing protein</fullName>
    </recommendedName>
</protein>
<dbReference type="Proteomes" id="UP000053989">
    <property type="component" value="Unassembled WGS sequence"/>
</dbReference>
<comment type="catalytic activity">
    <reaction evidence="4">
        <text>a monoacylglycerol + H2O = glycerol + a fatty acid + H(+)</text>
        <dbReference type="Rhea" id="RHEA:15245"/>
        <dbReference type="ChEBI" id="CHEBI:15377"/>
        <dbReference type="ChEBI" id="CHEBI:15378"/>
        <dbReference type="ChEBI" id="CHEBI:17408"/>
        <dbReference type="ChEBI" id="CHEBI:17754"/>
        <dbReference type="ChEBI" id="CHEBI:28868"/>
    </reaction>
</comment>
<keyword evidence="1" id="KW-1015">Disulfide bond</keyword>
<evidence type="ECO:0000256" key="1">
    <source>
        <dbReference type="ARBA" id="ARBA00023157"/>
    </source>
</evidence>
<dbReference type="CDD" id="cd00519">
    <property type="entry name" value="Lipase_3"/>
    <property type="match status" value="1"/>
</dbReference>
<evidence type="ECO:0000256" key="2">
    <source>
        <dbReference type="ARBA" id="ARBA00043996"/>
    </source>
</evidence>
<comment type="similarity">
    <text evidence="2">Belongs to the AB hydrolase superfamily. Lipase family. Class 3 subfamily.</text>
</comment>
<proteinExistence type="inferred from homology"/>
<feature type="signal peptide" evidence="5">
    <location>
        <begin position="1"/>
        <end position="22"/>
    </location>
</feature>
<dbReference type="Pfam" id="PF01764">
    <property type="entry name" value="Lipase_3"/>
    <property type="match status" value="1"/>
</dbReference>
<dbReference type="EMBL" id="KN822110">
    <property type="protein sequence ID" value="KIM56764.1"/>
    <property type="molecule type" value="Genomic_DNA"/>
</dbReference>
<reference evidence="7 8" key="1">
    <citation type="submission" date="2014-04" db="EMBL/GenBank/DDBJ databases">
        <authorList>
            <consortium name="DOE Joint Genome Institute"/>
            <person name="Kuo A."/>
            <person name="Kohler A."/>
            <person name="Nagy L.G."/>
            <person name="Floudas D."/>
            <person name="Copeland A."/>
            <person name="Barry K.W."/>
            <person name="Cichocki N."/>
            <person name="Veneault-Fourrey C."/>
            <person name="LaButti K."/>
            <person name="Lindquist E.A."/>
            <person name="Lipzen A."/>
            <person name="Lundell T."/>
            <person name="Morin E."/>
            <person name="Murat C."/>
            <person name="Sun H."/>
            <person name="Tunlid A."/>
            <person name="Henrissat B."/>
            <person name="Grigoriev I.V."/>
            <person name="Hibbett D.S."/>
            <person name="Martin F."/>
            <person name="Nordberg H.P."/>
            <person name="Cantor M.N."/>
            <person name="Hua S.X."/>
        </authorList>
    </citation>
    <scope>NUCLEOTIDE SEQUENCE [LARGE SCALE GENOMIC DNA]</scope>
    <source>
        <strain evidence="7 8">Foug A</strain>
    </source>
</reference>
<reference evidence="8" key="2">
    <citation type="submission" date="2015-01" db="EMBL/GenBank/DDBJ databases">
        <title>Evolutionary Origins and Diversification of the Mycorrhizal Mutualists.</title>
        <authorList>
            <consortium name="DOE Joint Genome Institute"/>
            <consortium name="Mycorrhizal Genomics Consortium"/>
            <person name="Kohler A."/>
            <person name="Kuo A."/>
            <person name="Nagy L.G."/>
            <person name="Floudas D."/>
            <person name="Copeland A."/>
            <person name="Barry K.W."/>
            <person name="Cichocki N."/>
            <person name="Veneault-Fourrey C."/>
            <person name="LaButti K."/>
            <person name="Lindquist E.A."/>
            <person name="Lipzen A."/>
            <person name="Lundell T."/>
            <person name="Morin E."/>
            <person name="Murat C."/>
            <person name="Riley R."/>
            <person name="Ohm R."/>
            <person name="Sun H."/>
            <person name="Tunlid A."/>
            <person name="Henrissat B."/>
            <person name="Grigoriev I.V."/>
            <person name="Hibbett D.S."/>
            <person name="Martin F."/>
        </authorList>
    </citation>
    <scope>NUCLEOTIDE SEQUENCE [LARGE SCALE GENOMIC DNA]</scope>
    <source>
        <strain evidence="8">Foug A</strain>
    </source>
</reference>
<keyword evidence="8" id="KW-1185">Reference proteome</keyword>
<dbReference type="AlphaFoldDB" id="A0A0C3DKB7"/>
<evidence type="ECO:0000256" key="4">
    <source>
        <dbReference type="ARBA" id="ARBA00048461"/>
    </source>
</evidence>
<dbReference type="InterPro" id="IPR029058">
    <property type="entry name" value="AB_hydrolase_fold"/>
</dbReference>
<evidence type="ECO:0000256" key="3">
    <source>
        <dbReference type="ARBA" id="ARBA00047591"/>
    </source>
</evidence>
<dbReference type="OrthoDB" id="426718at2759"/>
<dbReference type="PANTHER" id="PTHR45856">
    <property type="entry name" value="ALPHA/BETA-HYDROLASES SUPERFAMILY PROTEIN"/>
    <property type="match status" value="1"/>
</dbReference>
<dbReference type="STRING" id="1036808.A0A0C3DKB7"/>
<comment type="catalytic activity">
    <reaction evidence="3">
        <text>a diacylglycerol + H2O = a monoacylglycerol + a fatty acid + H(+)</text>
        <dbReference type="Rhea" id="RHEA:32731"/>
        <dbReference type="ChEBI" id="CHEBI:15377"/>
        <dbReference type="ChEBI" id="CHEBI:15378"/>
        <dbReference type="ChEBI" id="CHEBI:17408"/>
        <dbReference type="ChEBI" id="CHEBI:18035"/>
        <dbReference type="ChEBI" id="CHEBI:28868"/>
    </reaction>
</comment>
<dbReference type="HOGENOM" id="CLU_032957_9_1_1"/>
<dbReference type="PANTHER" id="PTHR45856:SF25">
    <property type="entry name" value="FUNGAL LIPASE-LIKE DOMAIN-CONTAINING PROTEIN"/>
    <property type="match status" value="1"/>
</dbReference>
<feature type="chain" id="PRO_5002176721" description="Fungal lipase-type domain-containing protein" evidence="5">
    <location>
        <begin position="23"/>
        <end position="312"/>
    </location>
</feature>
<evidence type="ECO:0000313" key="8">
    <source>
        <dbReference type="Proteomes" id="UP000053989"/>
    </source>
</evidence>
<dbReference type="InterPro" id="IPR002921">
    <property type="entry name" value="Fungal_lipase-type"/>
</dbReference>
<feature type="domain" description="Fungal lipase-type" evidence="6">
    <location>
        <begin position="109"/>
        <end position="250"/>
    </location>
</feature>
<dbReference type="GO" id="GO:0006629">
    <property type="term" value="P:lipid metabolic process"/>
    <property type="evidence" value="ECO:0007669"/>
    <property type="project" value="InterPro"/>
</dbReference>
<sequence length="312" mass="33781">MLKPVLTLFFTLVFWLVGTVTALPSPSISLVRERDVATLTVMSAAQLAALAPYTQFARAAYCSPNIVQGWKCGEACAAVPDFQVTLTGGDGNAVQYYYVGYWPSQDTIVVAHQGTDLKKLYADLTDLDIPFKSPDSTLFPGVDPSVKVHSGFADEHAKTALIILNEVERLMTLHNTKTVTAIGHSLGGALAELESVFLSLNLPSGTTVKGVTYGKPRVGNRKWAALVDVRIPDNERITNKKDPVPIIPLRSMGFLQVRGEVHIVHPDYAVECPGDDDATESQCTIRSVGLFPDVLDHVGPYQGIYIGSSFCT</sequence>
<dbReference type="InterPro" id="IPR051218">
    <property type="entry name" value="Sec_MonoDiacylglyc_Lipase"/>
</dbReference>
<name>A0A0C3DKB7_9AGAM</name>
<dbReference type="Gene3D" id="3.40.50.1820">
    <property type="entry name" value="alpha/beta hydrolase"/>
    <property type="match status" value="1"/>
</dbReference>